<dbReference type="AlphaFoldDB" id="A0A8H7QD04"/>
<name>A0A8H7QD04_9FUNG</name>
<sequence>MPPKKKAKLLKKVPEDVKWCLDRSNHLSFKEFIEKWDCLDRNQAQQRFGNILSEYFKSKSTADTKIRNEYKNWTSSADYIRFWSTRSESNILLKTELGCSEIIDIVTEQRLKSLHSSALNVSSDSTAPDVSGDSSAPDVSDDSSAPDVSGDSSALNQPTSLTGTMLLEVRDYLITVMTNFVNEEDTNDNPWMFKDINISHLFRKYQAATSEILVKHKALPVESYVHELASLTHILFLCKDQHSEIAEKVFSLETLQQLTASLERKIINHNLDFPSNHFMTITNTLTDLSLANKTREQAIMEFTVLASQMNYGQKRLLYGIINLESELWSTYFDPLLSCIISDPDRLIHLRWTNAIPMEKGKNRPDAVISERQQMSFVNSVGYGEAKPQQGSCSKSLCLDTLRLAIFTKNAIDINKLDGALAFQIHAFNITFYLQQLTTKGIYTFTEIAHFRFPQSLDDLPSLFTMINIKKLLGVSDVFWRLCRKSKQPDIIEERYRRTLVNLDAMIDTAQDSTRRCVLRFGH</sequence>
<gene>
    <name evidence="2" type="ORF">INT46_006488</name>
</gene>
<proteinExistence type="predicted"/>
<organism evidence="2 3">
    <name type="scientific">Mucor plumbeus</name>
    <dbReference type="NCBI Taxonomy" id="97098"/>
    <lineage>
        <taxon>Eukaryota</taxon>
        <taxon>Fungi</taxon>
        <taxon>Fungi incertae sedis</taxon>
        <taxon>Mucoromycota</taxon>
        <taxon>Mucoromycotina</taxon>
        <taxon>Mucoromycetes</taxon>
        <taxon>Mucorales</taxon>
        <taxon>Mucorineae</taxon>
        <taxon>Mucoraceae</taxon>
        <taxon>Mucor</taxon>
    </lineage>
</organism>
<comment type="caution">
    <text evidence="2">The sequence shown here is derived from an EMBL/GenBank/DDBJ whole genome shotgun (WGS) entry which is preliminary data.</text>
</comment>
<evidence type="ECO:0000313" key="2">
    <source>
        <dbReference type="EMBL" id="KAG2189570.1"/>
    </source>
</evidence>
<evidence type="ECO:0000313" key="3">
    <source>
        <dbReference type="Proteomes" id="UP000650833"/>
    </source>
</evidence>
<dbReference type="Proteomes" id="UP000650833">
    <property type="component" value="Unassembled WGS sequence"/>
</dbReference>
<dbReference type="OrthoDB" id="2288096at2759"/>
<reference evidence="2" key="1">
    <citation type="submission" date="2020-12" db="EMBL/GenBank/DDBJ databases">
        <title>Metabolic potential, ecology and presence of endohyphal bacteria is reflected in genomic diversity of Mucoromycotina.</title>
        <authorList>
            <person name="Muszewska A."/>
            <person name="Okrasinska A."/>
            <person name="Steczkiewicz K."/>
            <person name="Drgas O."/>
            <person name="Orlowska M."/>
            <person name="Perlinska-Lenart U."/>
            <person name="Aleksandrzak-Piekarczyk T."/>
            <person name="Szatraj K."/>
            <person name="Zielenkiewicz U."/>
            <person name="Pilsyk S."/>
            <person name="Malc E."/>
            <person name="Mieczkowski P."/>
            <person name="Kruszewska J.S."/>
            <person name="Biernat P."/>
            <person name="Pawlowska J."/>
        </authorList>
    </citation>
    <scope>NUCLEOTIDE SEQUENCE</scope>
    <source>
        <strain evidence="2">CBS 226.32</strain>
    </source>
</reference>
<feature type="compositionally biased region" description="Low complexity" evidence="1">
    <location>
        <begin position="127"/>
        <end position="153"/>
    </location>
</feature>
<keyword evidence="3" id="KW-1185">Reference proteome</keyword>
<evidence type="ECO:0000256" key="1">
    <source>
        <dbReference type="SAM" id="MobiDB-lite"/>
    </source>
</evidence>
<feature type="region of interest" description="Disordered" evidence="1">
    <location>
        <begin position="121"/>
        <end position="157"/>
    </location>
</feature>
<protein>
    <submittedName>
        <fullName evidence="2">Uncharacterized protein</fullName>
    </submittedName>
</protein>
<dbReference type="EMBL" id="JAEPRC010001452">
    <property type="protein sequence ID" value="KAG2189570.1"/>
    <property type="molecule type" value="Genomic_DNA"/>
</dbReference>
<accession>A0A8H7QD04</accession>